<dbReference type="RefSeq" id="WP_035085057.1">
    <property type="nucleotide sequence ID" value="NZ_JQGC01000015.1"/>
</dbReference>
<dbReference type="InterPro" id="IPR037219">
    <property type="entry name" value="Peptidase_M41-like"/>
</dbReference>
<proteinExistence type="inferred from homology"/>
<dbReference type="GO" id="GO:0030163">
    <property type="term" value="P:protein catabolic process"/>
    <property type="evidence" value="ECO:0007669"/>
    <property type="project" value="TreeGrafter"/>
</dbReference>
<feature type="compositionally biased region" description="Acidic residues" evidence="2">
    <location>
        <begin position="13"/>
        <end position="22"/>
    </location>
</feature>
<dbReference type="STRING" id="46914.JP75_17175"/>
<dbReference type="PANTHER" id="PTHR23076:SF97">
    <property type="entry name" value="ATP-DEPENDENT ZINC METALLOPROTEASE YME1L1"/>
    <property type="match status" value="1"/>
</dbReference>
<dbReference type="GO" id="GO:0004176">
    <property type="term" value="F:ATP-dependent peptidase activity"/>
    <property type="evidence" value="ECO:0007669"/>
    <property type="project" value="InterPro"/>
</dbReference>
<dbReference type="GO" id="GO:0004222">
    <property type="term" value="F:metalloendopeptidase activity"/>
    <property type="evidence" value="ECO:0007669"/>
    <property type="project" value="InterPro"/>
</dbReference>
<dbReference type="GO" id="GO:0016887">
    <property type="term" value="F:ATP hydrolysis activity"/>
    <property type="evidence" value="ECO:0007669"/>
    <property type="project" value="InterPro"/>
</dbReference>
<dbReference type="Pfam" id="PF00004">
    <property type="entry name" value="AAA"/>
    <property type="match status" value="1"/>
</dbReference>
<comment type="similarity">
    <text evidence="1">Belongs to the AAA ATPase family.</text>
</comment>
<dbReference type="Gene3D" id="1.10.8.60">
    <property type="match status" value="1"/>
</dbReference>
<dbReference type="GO" id="GO:0006508">
    <property type="term" value="P:proteolysis"/>
    <property type="evidence" value="ECO:0007669"/>
    <property type="project" value="InterPro"/>
</dbReference>
<dbReference type="InterPro" id="IPR003593">
    <property type="entry name" value="AAA+_ATPase"/>
</dbReference>
<dbReference type="InterPro" id="IPR003959">
    <property type="entry name" value="ATPase_AAA_core"/>
</dbReference>
<dbReference type="PANTHER" id="PTHR23076">
    <property type="entry name" value="METALLOPROTEASE M41 FTSH"/>
    <property type="match status" value="1"/>
</dbReference>
<dbReference type="SUPFAM" id="SSF52540">
    <property type="entry name" value="P-loop containing nucleoside triphosphate hydrolases"/>
    <property type="match status" value="1"/>
</dbReference>
<dbReference type="GO" id="GO:0005524">
    <property type="term" value="F:ATP binding"/>
    <property type="evidence" value="ECO:0007669"/>
    <property type="project" value="UniProtKB-KW"/>
</dbReference>
<keyword evidence="1" id="KW-0067">ATP-binding</keyword>
<feature type="compositionally biased region" description="Polar residues" evidence="2">
    <location>
        <begin position="1"/>
        <end position="10"/>
    </location>
</feature>
<evidence type="ECO:0000259" key="3">
    <source>
        <dbReference type="SMART" id="SM00382"/>
    </source>
</evidence>
<name>A0A087M094_9HYPH</name>
<keyword evidence="1" id="KW-0547">Nucleotide-binding</keyword>
<dbReference type="GO" id="GO:0005886">
    <property type="term" value="C:plasma membrane"/>
    <property type="evidence" value="ECO:0007669"/>
    <property type="project" value="TreeGrafter"/>
</dbReference>
<feature type="region of interest" description="Disordered" evidence="2">
    <location>
        <begin position="1"/>
        <end position="34"/>
    </location>
</feature>
<dbReference type="PROSITE" id="PS00674">
    <property type="entry name" value="AAA"/>
    <property type="match status" value="1"/>
</dbReference>
<evidence type="ECO:0000313" key="5">
    <source>
        <dbReference type="Proteomes" id="UP000028981"/>
    </source>
</evidence>
<dbReference type="CDD" id="cd19481">
    <property type="entry name" value="RecA-like_protease"/>
    <property type="match status" value="1"/>
</dbReference>
<dbReference type="SUPFAM" id="SSF140990">
    <property type="entry name" value="FtsH protease domain-like"/>
    <property type="match status" value="1"/>
</dbReference>
<sequence length="654" mass="71199">MSLSRLNVPSASDDIDDTDDQAQEGVTPRRATERPGDALARLMLDAVLNRKLRRLMKAASRLIVIKTADELAARLMDSYLTGHDRAVAVEAYTELTRTGGRLEQQGRDDLRKLEHGRSVILISQDPERILVHEAMGSADAIIVLPPPDLAIIRKTIRAVTGRTVRGLHRPDIEELSIADLTTAIRPGLTSRECVINLRRAARNRIQTLDNNCVLALEDLAMTRPVAAWAFDTLRIMENISSGKIESTALRYACLEGPPGTGKTTVAAALAKSAGWNFVSTSVGRWFAESGGHLGDVIRAARRFFDEIALAKGPVVGLLDEIDGLPNRAAMVPSDSQWWTPVITFTLTEIDRLRQAGKPILLIGATNHIERLDAALIRPGRLETKVSVLLPDFDDRRRLFGGFLGDRISDDGVAMLARLAVTATPARIESWCRTALARAESENRKLALRDLVDLVAPADGRSAEKDHAVALHEAGHAIVAHDLGLPILEISILRMGTVGGWVNTRAEEQGLFTRPEIERLGTMILGGRAADMVLGQGAHAGAASDIDAVNTLLRSAMLDFGLYGSLKTAKNTDIRNFVDGVPLATAIEMELNLLLERAIAIVSRRREDIFMLVAVLLKERVVTGDRLNELLGNVAAAAPSEEETIGDSRYPRRSA</sequence>
<dbReference type="Proteomes" id="UP000028981">
    <property type="component" value="Unassembled WGS sequence"/>
</dbReference>
<dbReference type="InterPro" id="IPR027417">
    <property type="entry name" value="P-loop_NTPase"/>
</dbReference>
<dbReference type="InterPro" id="IPR000642">
    <property type="entry name" value="Peptidase_M41"/>
</dbReference>
<reference evidence="4 5" key="1">
    <citation type="submission" date="2014-08" db="EMBL/GenBank/DDBJ databases">
        <authorList>
            <person name="Hassan Y.I."/>
            <person name="Lepp D."/>
            <person name="Zhou T."/>
        </authorList>
    </citation>
    <scope>NUCLEOTIDE SEQUENCE [LARGE SCALE GENOMIC DNA]</scope>
    <source>
        <strain evidence="4 5">IFO13584</strain>
    </source>
</reference>
<dbReference type="EMBL" id="JQGC01000015">
    <property type="protein sequence ID" value="KFL30297.1"/>
    <property type="molecule type" value="Genomic_DNA"/>
</dbReference>
<keyword evidence="5" id="KW-1185">Reference proteome</keyword>
<evidence type="ECO:0000313" key="4">
    <source>
        <dbReference type="EMBL" id="KFL30297.1"/>
    </source>
</evidence>
<feature type="domain" description="AAA+ ATPase" evidence="3">
    <location>
        <begin position="248"/>
        <end position="391"/>
    </location>
</feature>
<dbReference type="InterPro" id="IPR003960">
    <property type="entry name" value="ATPase_AAA_CS"/>
</dbReference>
<dbReference type="AlphaFoldDB" id="A0A087M094"/>
<dbReference type="SMART" id="SM00382">
    <property type="entry name" value="AAA"/>
    <property type="match status" value="1"/>
</dbReference>
<evidence type="ECO:0000256" key="1">
    <source>
        <dbReference type="RuleBase" id="RU003651"/>
    </source>
</evidence>
<evidence type="ECO:0000256" key="2">
    <source>
        <dbReference type="SAM" id="MobiDB-lite"/>
    </source>
</evidence>
<dbReference type="Pfam" id="PF01434">
    <property type="entry name" value="Peptidase_M41"/>
    <property type="match status" value="1"/>
</dbReference>
<accession>A0A087M094</accession>
<gene>
    <name evidence="4" type="ORF">JP75_17175</name>
</gene>
<comment type="caution">
    <text evidence="4">The sequence shown here is derived from an EMBL/GenBank/DDBJ whole genome shotgun (WGS) entry which is preliminary data.</text>
</comment>
<organism evidence="4 5">
    <name type="scientific">Devosia riboflavina</name>
    <dbReference type="NCBI Taxonomy" id="46914"/>
    <lineage>
        <taxon>Bacteria</taxon>
        <taxon>Pseudomonadati</taxon>
        <taxon>Pseudomonadota</taxon>
        <taxon>Alphaproteobacteria</taxon>
        <taxon>Hyphomicrobiales</taxon>
        <taxon>Devosiaceae</taxon>
        <taxon>Devosia</taxon>
    </lineage>
</organism>
<dbReference type="Gene3D" id="1.20.58.760">
    <property type="entry name" value="Peptidase M41"/>
    <property type="match status" value="1"/>
</dbReference>
<protein>
    <recommendedName>
        <fullName evidence="3">AAA+ ATPase domain-containing protein</fullName>
    </recommendedName>
</protein>
<dbReference type="Gene3D" id="3.40.50.300">
    <property type="entry name" value="P-loop containing nucleotide triphosphate hydrolases"/>
    <property type="match status" value="1"/>
</dbReference>
<dbReference type="OrthoDB" id="9809379at2"/>